<keyword evidence="4" id="KW-1185">Reference proteome</keyword>
<dbReference type="Pfam" id="PF01757">
    <property type="entry name" value="Acyl_transf_3"/>
    <property type="match status" value="1"/>
</dbReference>
<dbReference type="InterPro" id="IPR002656">
    <property type="entry name" value="Acyl_transf_3_dom"/>
</dbReference>
<keyword evidence="1" id="KW-0472">Membrane</keyword>
<feature type="transmembrane region" description="Helical" evidence="1">
    <location>
        <begin position="75"/>
        <end position="98"/>
    </location>
</feature>
<dbReference type="InterPro" id="IPR050879">
    <property type="entry name" value="Acyltransferase_3"/>
</dbReference>
<proteinExistence type="predicted"/>
<gene>
    <name evidence="3" type="ORF">D1781_17195</name>
</gene>
<dbReference type="AlphaFoldDB" id="A0A3A1TY73"/>
<evidence type="ECO:0000313" key="4">
    <source>
        <dbReference type="Proteomes" id="UP000265742"/>
    </source>
</evidence>
<feature type="transmembrane region" description="Helical" evidence="1">
    <location>
        <begin position="119"/>
        <end position="140"/>
    </location>
</feature>
<keyword evidence="1" id="KW-1133">Transmembrane helix</keyword>
<evidence type="ECO:0000256" key="1">
    <source>
        <dbReference type="SAM" id="Phobius"/>
    </source>
</evidence>
<dbReference type="OrthoDB" id="9796461at2"/>
<dbReference type="GO" id="GO:0016747">
    <property type="term" value="F:acyltransferase activity, transferring groups other than amino-acyl groups"/>
    <property type="evidence" value="ECO:0007669"/>
    <property type="project" value="InterPro"/>
</dbReference>
<evidence type="ECO:0000313" key="3">
    <source>
        <dbReference type="EMBL" id="RIX26649.1"/>
    </source>
</evidence>
<feature type="transmembrane region" description="Helical" evidence="1">
    <location>
        <begin position="289"/>
        <end position="308"/>
    </location>
</feature>
<feature type="transmembrane region" description="Helical" evidence="1">
    <location>
        <begin position="181"/>
        <end position="199"/>
    </location>
</feature>
<feature type="transmembrane region" description="Helical" evidence="1">
    <location>
        <begin position="228"/>
        <end position="246"/>
    </location>
</feature>
<comment type="caution">
    <text evidence="3">The sequence shown here is derived from an EMBL/GenBank/DDBJ whole genome shotgun (WGS) entry which is preliminary data.</text>
</comment>
<name>A0A3A1TY73_9MICO</name>
<reference evidence="4" key="1">
    <citation type="submission" date="2018-09" db="EMBL/GenBank/DDBJ databases">
        <authorList>
            <person name="Kim I."/>
        </authorList>
    </citation>
    <scope>NUCLEOTIDE SEQUENCE [LARGE SCALE GENOMIC DNA]</scope>
    <source>
        <strain evidence="4">DD4a</strain>
    </source>
</reference>
<protein>
    <submittedName>
        <fullName evidence="3">Acyltransferase</fullName>
    </submittedName>
</protein>
<sequence>MPLARSSTSLARGSADAPQLLDRLRSLDGLRGVAAVVVLLHHALLTVPVLARAYYEHQPPVPKGSVAWWITYSPLHLAWAGPEAVVLFFVLSGLVVALPVLRRPGFDWIAFYPRRVVRIAGPAAVALAFGVALMLLVPHVNGHQLGEWMNRRPNTVKPSDVLTDLGLVEGSSGLVSPLWSLQWELLFSAFLPLFIGIAVLGRRRPFVASAVIAALTMVGAFFTAKAMFYLPLFAIGALLVAQWDRVAAMARRVSRGTWAWPALVVLGLVVASSTWWLQGLGLSFHRATLLRWTPVPGIVLLLLAGAFWRPAVRVLESRVLQWLGHISFSLYLVHEPIVVTMRFLLMRVEAPTWASIAIALPVAFAVAALFTRFVEAPFHRLARSAGRKVSDAYREYSSPERTRTESAVLPSLPAASLRPAPVREKTLV</sequence>
<feature type="domain" description="Acyltransferase 3" evidence="2">
    <location>
        <begin position="25"/>
        <end position="371"/>
    </location>
</feature>
<dbReference type="GO" id="GO:0016020">
    <property type="term" value="C:membrane"/>
    <property type="evidence" value="ECO:0007669"/>
    <property type="project" value="TreeGrafter"/>
</dbReference>
<dbReference type="RefSeq" id="WP_119483725.1">
    <property type="nucleotide sequence ID" value="NZ_QXTG01000003.1"/>
</dbReference>
<accession>A0A3A1TY73</accession>
<keyword evidence="3" id="KW-0012">Acyltransferase</keyword>
<dbReference type="GO" id="GO:0000271">
    <property type="term" value="P:polysaccharide biosynthetic process"/>
    <property type="evidence" value="ECO:0007669"/>
    <property type="project" value="TreeGrafter"/>
</dbReference>
<evidence type="ECO:0000259" key="2">
    <source>
        <dbReference type="Pfam" id="PF01757"/>
    </source>
</evidence>
<feature type="transmembrane region" description="Helical" evidence="1">
    <location>
        <begin position="320"/>
        <end position="341"/>
    </location>
</feature>
<feature type="transmembrane region" description="Helical" evidence="1">
    <location>
        <begin position="258"/>
        <end position="277"/>
    </location>
</feature>
<feature type="transmembrane region" description="Helical" evidence="1">
    <location>
        <begin position="353"/>
        <end position="374"/>
    </location>
</feature>
<organism evidence="3 4">
    <name type="scientific">Amnibacterium setariae</name>
    <dbReference type="NCBI Taxonomy" id="2306585"/>
    <lineage>
        <taxon>Bacteria</taxon>
        <taxon>Bacillati</taxon>
        <taxon>Actinomycetota</taxon>
        <taxon>Actinomycetes</taxon>
        <taxon>Micrococcales</taxon>
        <taxon>Microbacteriaceae</taxon>
        <taxon>Amnibacterium</taxon>
    </lineage>
</organism>
<dbReference type="PANTHER" id="PTHR23028:SF53">
    <property type="entry name" value="ACYL_TRANSF_3 DOMAIN-CONTAINING PROTEIN"/>
    <property type="match status" value="1"/>
</dbReference>
<keyword evidence="1" id="KW-0812">Transmembrane</keyword>
<feature type="transmembrane region" description="Helical" evidence="1">
    <location>
        <begin position="33"/>
        <end position="55"/>
    </location>
</feature>
<keyword evidence="3" id="KW-0808">Transferase</keyword>
<dbReference type="Proteomes" id="UP000265742">
    <property type="component" value="Unassembled WGS sequence"/>
</dbReference>
<dbReference type="EMBL" id="QXTG01000003">
    <property type="protein sequence ID" value="RIX26649.1"/>
    <property type="molecule type" value="Genomic_DNA"/>
</dbReference>
<dbReference type="PANTHER" id="PTHR23028">
    <property type="entry name" value="ACETYLTRANSFERASE"/>
    <property type="match status" value="1"/>
</dbReference>